<proteinExistence type="predicted"/>
<feature type="compositionally biased region" description="Polar residues" evidence="1">
    <location>
        <begin position="1"/>
        <end position="11"/>
    </location>
</feature>
<feature type="compositionally biased region" description="Basic and acidic residues" evidence="1">
    <location>
        <begin position="889"/>
        <end position="913"/>
    </location>
</feature>
<feature type="region of interest" description="Disordered" evidence="1">
    <location>
        <begin position="827"/>
        <end position="950"/>
    </location>
</feature>
<dbReference type="Proteomes" id="UP000292957">
    <property type="component" value="Unassembled WGS sequence"/>
</dbReference>
<feature type="region of interest" description="Disordered" evidence="1">
    <location>
        <begin position="1128"/>
        <end position="1216"/>
    </location>
</feature>
<feature type="compositionally biased region" description="Low complexity" evidence="1">
    <location>
        <begin position="31"/>
        <end position="82"/>
    </location>
</feature>
<evidence type="ECO:0000313" key="2">
    <source>
        <dbReference type="EMBL" id="TBU34985.1"/>
    </source>
</evidence>
<feature type="compositionally biased region" description="Basic and acidic residues" evidence="1">
    <location>
        <begin position="529"/>
        <end position="542"/>
    </location>
</feature>
<feature type="compositionally biased region" description="Polar residues" evidence="1">
    <location>
        <begin position="103"/>
        <end position="136"/>
    </location>
</feature>
<feature type="compositionally biased region" description="Low complexity" evidence="1">
    <location>
        <begin position="152"/>
        <end position="175"/>
    </location>
</feature>
<protein>
    <submittedName>
        <fullName evidence="2">Uncharacterized protein</fullName>
    </submittedName>
</protein>
<feature type="compositionally biased region" description="Basic and acidic residues" evidence="1">
    <location>
        <begin position="705"/>
        <end position="717"/>
    </location>
</feature>
<sequence length="1631" mass="174117">MASTEPTTSASHSEDRLDANHTDLKPTKDLTAAADGASDAGTGPAGRSRDASPASHSSASGLSSNKGGTQSPAPSGSASTPPLGMPHPKKFSHVNINKKFLEKTSSASTPTHTLPASSTSKAANPSQKSVPQTTTPHPRLVTAKLTAMPQPSSTSGWSRPSSAVPSVAPTPTPASNLKTSSGPATSSTLASVPPPGGKVIQPQPRNSQDTLFTKKDASGKPVWGNAKGGALTPLSRAQADFPTAAEVAQGRIAKLSDKTAANEATAQKQAAEADTFRGVHLDPNAHHWDEMEEDDDNFLDGVIEFGDGRQYKVQPSDAPRATSSPKDAAKSLPPEDAHLSGLSGAPEHPVSKEDRFADDFDRSWPRSRPGNQTASMSREQRSNGTATSPSSTTVHSPQETSRQLFNERSNRLEPYSHQRHGGPGGPSHFNRRGSRSDYPISPTEVRRDAPPHTHSQGVHLLQKDPNGSAADSPTFSRAPGDRPPLSPADSRFRDRQSGRRDHPPWQGDGPPGSGHGRNGPYSAPHPPARPRDAPFEDRRGSSGHEQFSAASGVDNRRQLPPHLSAPPPRNVPPPRTESDVPIASPVPLPSSLPQTEPPAPSATSQAAESPVAEQPTVPAVDVEEVRKAAMHSAAERARLRRQQEEEEREREKERARKKAAEIEERMKAMEQEKAREREKAEAEKQKADAQVLGIIEEAVSSLNPPEKKANGLSEDQRSTPAPPTFGRSTSARGTSRILPSRRTSFGGAVAAASGTPTAPSPASEADTWRRKGPLPPLAPSAVKSVSQELLAEPAPPVLPSPVLAHTALEVKDGEEVDVVDYADFGKLVGSEERSQPPVVGPTARPPRAVAADFFTEEPVDNHRPQPPSSKADEGPWRRRPSFGNGPPPHVEKPPFGDSMRDPAHVTHEPHQPIEHAGTTSVAPGPASHEEHHRRLSGQHQNGNNKLALGPHYREAPMSTLNDVMARIKGAIDGMHHDEEAPNEASKEIPREAPKPTKWLPPALRPRTAISELPRPSETFDVTSTEPPKSPKKAWNIYTVKLAAVSRPVAPEPTTELVWPRNTPRYLRLDVYSWNPPIDSRYRRGSTVNDVIFGGPHYFKGQPKYDVLLPRQTITRREQSHAIEKTPASPVVNLPTTPPRMRSTITKETAGPNWRKAPISPLASWRPLPKDTTQDVGLDTVSRSPPPETPSAKQPPLPPADAAVPSAVSSTSASAKMPVGSNVGFYRTAAEPQAQVQFIVTSELDGDAKAENVTPEPKIAIGETQPALQLETKVDGAASIAVNGLPTPPQQAPSLASQWSKSPKVFGLKESPSRAPDPEHLKAVWSQTSDKAQNQPINSLKGIADDLTGVPFSLQDVKPDDSETPPSSVAGAWTRSKMSSYDVTRAFQQVPSSSASSSQPRPAPIAPTVSTSSSTNGSAPRYPGFAFSPPPVGQPSFHPPSAYPAYSPMMSHAASPTVVYSHPSPVPRPMVVNGQAPPNYGQPVWMPSMASPAPPSSRVMRSPYPAQLVPYPSPGGTMPGYPSPVPGMQHHHPPPQQNGAQGRPPGMPLMSPVMQHAMPPMYASSPVLVHTSPHAVPGQAYPTPGQPPRAPMHQHPNPGTPHMHHPQMRPPPQNGYAPVPSGYVAHAPRPTW</sequence>
<feature type="region of interest" description="Disordered" evidence="1">
    <location>
        <begin position="259"/>
        <end position="278"/>
    </location>
</feature>
<feature type="region of interest" description="Disordered" evidence="1">
    <location>
        <begin position="1576"/>
        <end position="1631"/>
    </location>
</feature>
<dbReference type="EMBL" id="ML143387">
    <property type="protein sequence ID" value="TBU34985.1"/>
    <property type="molecule type" value="Genomic_DNA"/>
</dbReference>
<feature type="compositionally biased region" description="Pro residues" evidence="1">
    <location>
        <begin position="563"/>
        <end position="575"/>
    </location>
</feature>
<feature type="compositionally biased region" description="Basic and acidic residues" evidence="1">
    <location>
        <begin position="12"/>
        <end position="28"/>
    </location>
</feature>
<feature type="compositionally biased region" description="Pro residues" evidence="1">
    <location>
        <begin position="1183"/>
        <end position="1198"/>
    </location>
</feature>
<feature type="compositionally biased region" description="Low complexity" evidence="1">
    <location>
        <begin position="1387"/>
        <end position="1399"/>
    </location>
</feature>
<accession>A0A4Q9N453</accession>
<feature type="compositionally biased region" description="Basic and acidic residues" evidence="1">
    <location>
        <begin position="977"/>
        <end position="994"/>
    </location>
</feature>
<feature type="compositionally biased region" description="Basic and acidic residues" evidence="1">
    <location>
        <begin position="349"/>
        <end position="364"/>
    </location>
</feature>
<feature type="compositionally biased region" description="Pro residues" evidence="1">
    <location>
        <begin position="584"/>
        <end position="600"/>
    </location>
</feature>
<dbReference type="OrthoDB" id="2504896at2759"/>
<feature type="compositionally biased region" description="Basic and acidic residues" evidence="1">
    <location>
        <begin position="623"/>
        <end position="687"/>
    </location>
</feature>
<feature type="compositionally biased region" description="Polar residues" evidence="1">
    <location>
        <begin position="1407"/>
        <end position="1417"/>
    </location>
</feature>
<feature type="region of interest" description="Disordered" evidence="1">
    <location>
        <begin position="1513"/>
        <end position="1545"/>
    </location>
</feature>
<feature type="compositionally biased region" description="Low complexity" evidence="1">
    <location>
        <begin position="746"/>
        <end position="765"/>
    </location>
</feature>
<gene>
    <name evidence="2" type="ORF">BD311DRAFT_681257</name>
</gene>
<feature type="compositionally biased region" description="Polar residues" evidence="1">
    <location>
        <begin position="1324"/>
        <end position="1337"/>
    </location>
</feature>
<evidence type="ECO:0000256" key="1">
    <source>
        <dbReference type="SAM" id="MobiDB-lite"/>
    </source>
</evidence>
<feature type="compositionally biased region" description="Basic and acidic residues" evidence="1">
    <location>
        <begin position="490"/>
        <end position="503"/>
    </location>
</feature>
<reference evidence="2" key="1">
    <citation type="submission" date="2019-01" db="EMBL/GenBank/DDBJ databases">
        <title>Draft genome sequences of three monokaryotic isolates of the white-rot basidiomycete fungus Dichomitus squalens.</title>
        <authorList>
            <consortium name="DOE Joint Genome Institute"/>
            <person name="Lopez S.C."/>
            <person name="Andreopoulos B."/>
            <person name="Pangilinan J."/>
            <person name="Lipzen A."/>
            <person name="Riley R."/>
            <person name="Ahrendt S."/>
            <person name="Ng V."/>
            <person name="Barry K."/>
            <person name="Daum C."/>
            <person name="Grigoriev I.V."/>
            <person name="Hilden K.S."/>
            <person name="Makela M.R."/>
            <person name="de Vries R.P."/>
        </authorList>
    </citation>
    <scope>NUCLEOTIDE SEQUENCE [LARGE SCALE GENOMIC DNA]</scope>
    <source>
        <strain evidence="2">OM18370.1</strain>
    </source>
</reference>
<feature type="region of interest" description="Disordered" evidence="1">
    <location>
        <begin position="284"/>
        <end position="780"/>
    </location>
</feature>
<feature type="compositionally biased region" description="Basic and acidic residues" evidence="1">
    <location>
        <begin position="327"/>
        <end position="338"/>
    </location>
</feature>
<feature type="compositionally biased region" description="Low complexity" evidence="1">
    <location>
        <begin position="1199"/>
        <end position="1214"/>
    </location>
</feature>
<feature type="compositionally biased region" description="Polar residues" evidence="1">
    <location>
        <begin position="1291"/>
        <end position="1300"/>
    </location>
</feature>
<feature type="compositionally biased region" description="Polar residues" evidence="1">
    <location>
        <begin position="369"/>
        <end position="407"/>
    </location>
</feature>
<organism evidence="2">
    <name type="scientific">Dichomitus squalens</name>
    <dbReference type="NCBI Taxonomy" id="114155"/>
    <lineage>
        <taxon>Eukaryota</taxon>
        <taxon>Fungi</taxon>
        <taxon>Dikarya</taxon>
        <taxon>Basidiomycota</taxon>
        <taxon>Agaricomycotina</taxon>
        <taxon>Agaricomycetes</taxon>
        <taxon>Polyporales</taxon>
        <taxon>Polyporaceae</taxon>
        <taxon>Dichomitus</taxon>
    </lineage>
</organism>
<feature type="region of interest" description="Disordered" evidence="1">
    <location>
        <begin position="1"/>
        <end position="230"/>
    </location>
</feature>
<feature type="compositionally biased region" description="Polar residues" evidence="1">
    <location>
        <begin position="176"/>
        <end position="190"/>
    </location>
</feature>
<feature type="region of interest" description="Disordered" evidence="1">
    <location>
        <begin position="1282"/>
        <end position="1432"/>
    </location>
</feature>
<name>A0A4Q9N453_9APHY</name>
<feature type="region of interest" description="Disordered" evidence="1">
    <location>
        <begin position="977"/>
        <end position="1001"/>
    </location>
</feature>
<feature type="compositionally biased region" description="Low complexity" evidence="1">
    <location>
        <begin position="259"/>
        <end position="273"/>
    </location>
</feature>